<evidence type="ECO:0000256" key="1">
    <source>
        <dbReference type="ARBA" id="ARBA00005820"/>
    </source>
</evidence>
<dbReference type="InterPro" id="IPR058852">
    <property type="entry name" value="HTH_77"/>
</dbReference>
<sequence>MRFGVLGPLTVWSPGGEPVRVPEAKVRALLAILLIHAGRPVSADRLVEDLWGGRPPRDARAALRVKVSQLRGVLGRELVTYRAPGYVLHADPEDVDAGRFETLLARRGADPPARAALLREALGLWRGGAYADFADEPFALAAAARLEEQRLVALEELAEARLSLGEHGLLATELGGLVAAHPLRERLRGLHVRALYRAGQPAEALDSYRDLRRRLSDELGLDPGPTLVALHQAILERDPALDPPATRTNPPPPRTGPPSARGRAELPVPLTALVGREEAVAEVGALLRTARLVTLTGPGGVGKTRLALAVAGRSEGLDVSLVELAALPAGASVVEVAEAVADVLGLRDDAPGCLVDRLPGAFAGGPALLVLDNCEHVVEQAAELADRLLRAVPGLRVLATGQEPLRIAGERVWSVPPLGREAAVELFTARAGVPVDADVAEICARLDGIPLALELAATRMRALTPRQLAERLDDRFRLLGSGLRAAPARQRTLRAMIDWSWELLTDAERVVLRRLAVHADGCTLEAVEAVCAEPGIDVLDLLARLVDRSLVVRAPGPRYRLLESVGAYCRERLAQAGELDAVRLRHVRYYTDLAERTEPALRGHGQRQALALLDAEHANLRTALETAVRARASGEALRLVNALAWSWVLRGRLGEGRRALESALSIAAPSTGTRPPQPAPSTANRSTGSRSLGSRPSAGGRALQPGLSDPMAKAAQARVWLVGQTLLAGRLVPFDDALFEAVQDPPARARARWFVGSALFGYGDLSASVGLVETALAEFGRLGDTWGTAAALNVLGRHAVLRGDLDALRDHTERALELFRELGDRWGELRAAENLGTLAEITGDYARAAALRREGLAMAEELGLWSSVSDALSRLGRIALLTGDHAAADGYHERAARLAAAQSNRPAEQFAELGLALSARRQGRLDEAERRLRTWLSWVEDVSGDPGAALILAELGFVAEQRGDAAAALASQRRALEAARKVGDPRAIALALEGLAGALALDGHPERAARYLGRATALRDSVGAPLPPAERGDVDRIETALRTALGPDALTAAMTHGAPLLSL</sequence>
<accession>A0A4R4XYP0</accession>
<dbReference type="Gene3D" id="1.10.10.10">
    <property type="entry name" value="Winged helix-like DNA-binding domain superfamily/Winged helix DNA-binding domain"/>
    <property type="match status" value="1"/>
</dbReference>
<dbReference type="Gene3D" id="1.25.40.10">
    <property type="entry name" value="Tetratricopeptide repeat domain"/>
    <property type="match status" value="2"/>
</dbReference>
<proteinExistence type="inferred from homology"/>
<dbReference type="GO" id="GO:0006355">
    <property type="term" value="P:regulation of DNA-templated transcription"/>
    <property type="evidence" value="ECO:0007669"/>
    <property type="project" value="InterPro"/>
</dbReference>
<feature type="region of interest" description="Disordered" evidence="4">
    <location>
        <begin position="666"/>
        <end position="707"/>
    </location>
</feature>
<dbReference type="SMART" id="SM01043">
    <property type="entry name" value="BTAD"/>
    <property type="match status" value="1"/>
</dbReference>
<dbReference type="GO" id="GO:0003677">
    <property type="term" value="F:DNA binding"/>
    <property type="evidence" value="ECO:0007669"/>
    <property type="project" value="UniProtKB-UniRule"/>
</dbReference>
<dbReference type="InterPro" id="IPR016032">
    <property type="entry name" value="Sig_transdc_resp-reg_C-effctor"/>
</dbReference>
<dbReference type="InterPro" id="IPR005158">
    <property type="entry name" value="BTAD"/>
</dbReference>
<dbReference type="InterPro" id="IPR011990">
    <property type="entry name" value="TPR-like_helical_dom_sf"/>
</dbReference>
<evidence type="ECO:0000313" key="7">
    <source>
        <dbReference type="Proteomes" id="UP000295302"/>
    </source>
</evidence>
<dbReference type="Pfam" id="PF03704">
    <property type="entry name" value="BTAD"/>
    <property type="match status" value="1"/>
</dbReference>
<dbReference type="Proteomes" id="UP000295302">
    <property type="component" value="Unassembled WGS sequence"/>
</dbReference>
<dbReference type="InterPro" id="IPR001867">
    <property type="entry name" value="OmpR/PhoB-type_DNA-bd"/>
</dbReference>
<dbReference type="InterPro" id="IPR019734">
    <property type="entry name" value="TPR_rpt"/>
</dbReference>
<evidence type="ECO:0000256" key="3">
    <source>
        <dbReference type="PROSITE-ProRule" id="PRU01091"/>
    </source>
</evidence>
<evidence type="ECO:0000256" key="4">
    <source>
        <dbReference type="SAM" id="MobiDB-lite"/>
    </source>
</evidence>
<keyword evidence="7" id="KW-1185">Reference proteome</keyword>
<dbReference type="SUPFAM" id="SSF48452">
    <property type="entry name" value="TPR-like"/>
    <property type="match status" value="3"/>
</dbReference>
<evidence type="ECO:0000313" key="6">
    <source>
        <dbReference type="EMBL" id="TDD36795.1"/>
    </source>
</evidence>
<dbReference type="PROSITE" id="PS51755">
    <property type="entry name" value="OMPR_PHOB"/>
    <property type="match status" value="1"/>
</dbReference>
<comment type="similarity">
    <text evidence="1">Belongs to the AfsR/DnrI/RedD regulatory family.</text>
</comment>
<dbReference type="Gene3D" id="3.40.50.300">
    <property type="entry name" value="P-loop containing nucleotide triphosphate hydrolases"/>
    <property type="match status" value="1"/>
</dbReference>
<reference evidence="6 7" key="1">
    <citation type="submission" date="2019-03" db="EMBL/GenBank/DDBJ databases">
        <title>Draft genome sequences of novel Actinobacteria.</title>
        <authorList>
            <person name="Sahin N."/>
            <person name="Ay H."/>
            <person name="Saygin H."/>
        </authorList>
    </citation>
    <scope>NUCLEOTIDE SEQUENCE [LARGE SCALE GENOMIC DNA]</scope>
    <source>
        <strain evidence="6 7">CH32</strain>
    </source>
</reference>
<dbReference type="OrthoDB" id="3194665at2"/>
<dbReference type="InterPro" id="IPR027417">
    <property type="entry name" value="P-loop_NTPase"/>
</dbReference>
<evidence type="ECO:0000256" key="2">
    <source>
        <dbReference type="ARBA" id="ARBA00023125"/>
    </source>
</evidence>
<dbReference type="CDD" id="cd15831">
    <property type="entry name" value="BTAD"/>
    <property type="match status" value="1"/>
</dbReference>
<dbReference type="SUPFAM" id="SSF46894">
    <property type="entry name" value="C-terminal effector domain of the bipartite response regulators"/>
    <property type="match status" value="1"/>
</dbReference>
<dbReference type="GO" id="GO:0000160">
    <property type="term" value="P:phosphorelay signal transduction system"/>
    <property type="evidence" value="ECO:0007669"/>
    <property type="project" value="InterPro"/>
</dbReference>
<feature type="domain" description="OmpR/PhoB-type" evidence="5">
    <location>
        <begin position="1"/>
        <end position="90"/>
    </location>
</feature>
<gene>
    <name evidence="6" type="ORF">E1286_37985</name>
</gene>
<dbReference type="RefSeq" id="WP_132620594.1">
    <property type="nucleotide sequence ID" value="NZ_SMKQ01000197.1"/>
</dbReference>
<dbReference type="Pfam" id="PF25872">
    <property type="entry name" value="HTH_77"/>
    <property type="match status" value="1"/>
</dbReference>
<comment type="caution">
    <text evidence="6">The sequence shown here is derived from an EMBL/GenBank/DDBJ whole genome shotgun (WGS) entry which is preliminary data.</text>
</comment>
<feature type="DNA-binding region" description="OmpR/PhoB-type" evidence="3">
    <location>
        <begin position="1"/>
        <end position="90"/>
    </location>
</feature>
<evidence type="ECO:0000259" key="5">
    <source>
        <dbReference type="PROSITE" id="PS51755"/>
    </source>
</evidence>
<protein>
    <submittedName>
        <fullName evidence="6">AfsR/SARP family transcriptional regulator</fullName>
    </submittedName>
</protein>
<feature type="compositionally biased region" description="Polar residues" evidence="4">
    <location>
        <begin position="668"/>
        <end position="694"/>
    </location>
</feature>
<dbReference type="PANTHER" id="PTHR47691:SF3">
    <property type="entry name" value="HTH-TYPE TRANSCRIPTIONAL REGULATOR RV0890C-RELATED"/>
    <property type="match status" value="1"/>
</dbReference>
<dbReference type="EMBL" id="SMKQ01000197">
    <property type="protein sequence ID" value="TDD36795.1"/>
    <property type="molecule type" value="Genomic_DNA"/>
</dbReference>
<dbReference type="SUPFAM" id="SSF52540">
    <property type="entry name" value="P-loop containing nucleoside triphosphate hydrolases"/>
    <property type="match status" value="1"/>
</dbReference>
<organism evidence="6 7">
    <name type="scientific">Nonomuraea terrae</name>
    <dbReference type="NCBI Taxonomy" id="2530383"/>
    <lineage>
        <taxon>Bacteria</taxon>
        <taxon>Bacillati</taxon>
        <taxon>Actinomycetota</taxon>
        <taxon>Actinomycetes</taxon>
        <taxon>Streptosporangiales</taxon>
        <taxon>Streptosporangiaceae</taxon>
        <taxon>Nonomuraea</taxon>
    </lineage>
</organism>
<keyword evidence="2 3" id="KW-0238">DNA-binding</keyword>
<dbReference type="SMART" id="SM00862">
    <property type="entry name" value="Trans_reg_C"/>
    <property type="match status" value="1"/>
</dbReference>
<feature type="non-terminal residue" evidence="6">
    <location>
        <position position="1063"/>
    </location>
</feature>
<dbReference type="PANTHER" id="PTHR47691">
    <property type="entry name" value="REGULATOR-RELATED"/>
    <property type="match status" value="1"/>
</dbReference>
<dbReference type="Pfam" id="PF00486">
    <property type="entry name" value="Trans_reg_C"/>
    <property type="match status" value="1"/>
</dbReference>
<feature type="region of interest" description="Disordered" evidence="4">
    <location>
        <begin position="238"/>
        <end position="264"/>
    </location>
</feature>
<dbReference type="AlphaFoldDB" id="A0A4R4XYP0"/>
<dbReference type="SMART" id="SM00028">
    <property type="entry name" value="TPR"/>
    <property type="match status" value="5"/>
</dbReference>
<name>A0A4R4XYP0_9ACTN</name>
<dbReference type="InterPro" id="IPR036388">
    <property type="entry name" value="WH-like_DNA-bd_sf"/>
</dbReference>